<evidence type="ECO:0000313" key="1">
    <source>
        <dbReference type="EMBL" id="ACL59949.1"/>
    </source>
</evidence>
<gene>
    <name evidence="1" type="ordered locus">Mnod_5103</name>
</gene>
<dbReference type="STRING" id="460265.Mnod_5103"/>
<dbReference type="HOGENOM" id="CLU_1813557_0_0_5"/>
<dbReference type="Proteomes" id="UP000008207">
    <property type="component" value="Chromosome"/>
</dbReference>
<name>B8IIS2_METNO</name>
<evidence type="ECO:0000313" key="2">
    <source>
        <dbReference type="Proteomes" id="UP000008207"/>
    </source>
</evidence>
<dbReference type="AlphaFoldDB" id="B8IIS2"/>
<protein>
    <submittedName>
        <fullName evidence="1">Uncharacterized protein</fullName>
    </submittedName>
</protein>
<dbReference type="KEGG" id="mno:Mnod_5103"/>
<proteinExistence type="predicted"/>
<dbReference type="EMBL" id="CP001349">
    <property type="protein sequence ID" value="ACL59949.1"/>
    <property type="molecule type" value="Genomic_DNA"/>
</dbReference>
<reference evidence="1 2" key="1">
    <citation type="submission" date="2009-01" db="EMBL/GenBank/DDBJ databases">
        <title>Complete sequence of chromosome of Methylobacterium nodulans ORS 2060.</title>
        <authorList>
            <consortium name="US DOE Joint Genome Institute"/>
            <person name="Lucas S."/>
            <person name="Copeland A."/>
            <person name="Lapidus A."/>
            <person name="Glavina del Rio T."/>
            <person name="Dalin E."/>
            <person name="Tice H."/>
            <person name="Bruce D."/>
            <person name="Goodwin L."/>
            <person name="Pitluck S."/>
            <person name="Sims D."/>
            <person name="Brettin T."/>
            <person name="Detter J.C."/>
            <person name="Han C."/>
            <person name="Larimer F."/>
            <person name="Land M."/>
            <person name="Hauser L."/>
            <person name="Kyrpides N."/>
            <person name="Ivanova N."/>
            <person name="Marx C.J."/>
            <person name="Richardson P."/>
        </authorList>
    </citation>
    <scope>NUCLEOTIDE SEQUENCE [LARGE SCALE GENOMIC DNA]</scope>
    <source>
        <strain evidence="2">LMG 21967 / CNCM I-2342 / ORS 2060</strain>
    </source>
</reference>
<dbReference type="RefSeq" id="WP_015931567.1">
    <property type="nucleotide sequence ID" value="NC_011894.1"/>
</dbReference>
<keyword evidence="2" id="KW-1185">Reference proteome</keyword>
<sequence>MTSAHLTDLAVLLPINDARQSQQHLSFGCSINLLQPLIPDVVYLVEVSDDDGNLSHNITVRRDIIIIGENTERRICARWLTTHNLDTEDALTSRQMLRVFQDERLDLCARFHLTVHDYHSHRERSARIFHAHNWSQASGDLV</sequence>
<organism evidence="1 2">
    <name type="scientific">Methylobacterium nodulans (strain LMG 21967 / CNCM I-2342 / ORS 2060)</name>
    <dbReference type="NCBI Taxonomy" id="460265"/>
    <lineage>
        <taxon>Bacteria</taxon>
        <taxon>Pseudomonadati</taxon>
        <taxon>Pseudomonadota</taxon>
        <taxon>Alphaproteobacteria</taxon>
        <taxon>Hyphomicrobiales</taxon>
        <taxon>Methylobacteriaceae</taxon>
        <taxon>Methylobacterium</taxon>
    </lineage>
</organism>
<accession>B8IIS2</accession>